<keyword evidence="14" id="KW-1185">Reference proteome</keyword>
<protein>
    <recommendedName>
        <fullName evidence="9">Tyrosine recombinase XerC</fullName>
    </recommendedName>
</protein>
<evidence type="ECO:0000256" key="2">
    <source>
        <dbReference type="ARBA" id="ARBA00022490"/>
    </source>
</evidence>
<dbReference type="InterPro" id="IPR011010">
    <property type="entry name" value="DNA_brk_join_enz"/>
</dbReference>
<evidence type="ECO:0000313" key="14">
    <source>
        <dbReference type="Proteomes" id="UP000321548"/>
    </source>
</evidence>
<evidence type="ECO:0000256" key="8">
    <source>
        <dbReference type="ARBA" id="ARBA00023306"/>
    </source>
</evidence>
<evidence type="ECO:0000256" key="3">
    <source>
        <dbReference type="ARBA" id="ARBA00022618"/>
    </source>
</evidence>
<feature type="domain" description="Tyr recombinase" evidence="11">
    <location>
        <begin position="125"/>
        <end position="338"/>
    </location>
</feature>
<dbReference type="InterPro" id="IPR002104">
    <property type="entry name" value="Integrase_catalytic"/>
</dbReference>
<dbReference type="PANTHER" id="PTHR30349:SF81">
    <property type="entry name" value="TYROSINE RECOMBINASE XERC"/>
    <property type="match status" value="1"/>
</dbReference>
<dbReference type="OrthoDB" id="9801717at2"/>
<evidence type="ECO:0000259" key="12">
    <source>
        <dbReference type="PROSITE" id="PS51900"/>
    </source>
</evidence>
<dbReference type="InterPro" id="IPR010998">
    <property type="entry name" value="Integrase_recombinase_N"/>
</dbReference>
<dbReference type="InterPro" id="IPR004107">
    <property type="entry name" value="Integrase_SAM-like_N"/>
</dbReference>
<feature type="compositionally biased region" description="Low complexity" evidence="10">
    <location>
        <begin position="187"/>
        <end position="202"/>
    </location>
</feature>
<keyword evidence="4 9" id="KW-0159">Chromosome partition</keyword>
<feature type="active site" evidence="9">
    <location>
        <position position="316"/>
    </location>
</feature>
<evidence type="ECO:0000256" key="7">
    <source>
        <dbReference type="ARBA" id="ARBA00023172"/>
    </source>
</evidence>
<dbReference type="PANTHER" id="PTHR30349">
    <property type="entry name" value="PHAGE INTEGRASE-RELATED"/>
    <property type="match status" value="1"/>
</dbReference>
<dbReference type="CDD" id="cd00798">
    <property type="entry name" value="INT_XerDC_C"/>
    <property type="match status" value="1"/>
</dbReference>
<evidence type="ECO:0000256" key="1">
    <source>
        <dbReference type="ARBA" id="ARBA00004496"/>
    </source>
</evidence>
<dbReference type="EMBL" id="VDUY01000004">
    <property type="protein sequence ID" value="TXL65372.1"/>
    <property type="molecule type" value="Genomic_DNA"/>
</dbReference>
<dbReference type="HAMAP" id="MF_01808">
    <property type="entry name" value="Recomb_XerC_XerD"/>
    <property type="match status" value="1"/>
</dbReference>
<dbReference type="PROSITE" id="PS51900">
    <property type="entry name" value="CB"/>
    <property type="match status" value="1"/>
</dbReference>
<evidence type="ECO:0000256" key="9">
    <source>
        <dbReference type="HAMAP-Rule" id="MF_01808"/>
    </source>
</evidence>
<dbReference type="GO" id="GO:0007059">
    <property type="term" value="P:chromosome segregation"/>
    <property type="evidence" value="ECO:0007669"/>
    <property type="project" value="UniProtKB-UniRule"/>
</dbReference>
<dbReference type="Gene3D" id="1.10.443.10">
    <property type="entry name" value="Intergrase catalytic core"/>
    <property type="match status" value="1"/>
</dbReference>
<dbReference type="SUPFAM" id="SSF56349">
    <property type="entry name" value="DNA breaking-rejoining enzymes"/>
    <property type="match status" value="1"/>
</dbReference>
<dbReference type="InterPro" id="IPR050090">
    <property type="entry name" value="Tyrosine_recombinase_XerCD"/>
</dbReference>
<feature type="active site" description="O-(3'-phospho-DNA)-tyrosine intermediate" evidence="9">
    <location>
        <position position="325"/>
    </location>
</feature>
<dbReference type="InterPro" id="IPR044068">
    <property type="entry name" value="CB"/>
</dbReference>
<comment type="caution">
    <text evidence="13">The sequence shown here is derived from an EMBL/GenBank/DDBJ whole genome shotgun (WGS) entry which is preliminary data.</text>
</comment>
<dbReference type="GO" id="GO:0051301">
    <property type="term" value="P:cell division"/>
    <property type="evidence" value="ECO:0007669"/>
    <property type="project" value="UniProtKB-KW"/>
</dbReference>
<feature type="active site" evidence="9">
    <location>
        <position position="293"/>
    </location>
</feature>
<dbReference type="RefSeq" id="WP_147704567.1">
    <property type="nucleotide sequence ID" value="NZ_VDUY01000004.1"/>
</dbReference>
<dbReference type="GO" id="GO:0005737">
    <property type="term" value="C:cytoplasm"/>
    <property type="evidence" value="ECO:0007669"/>
    <property type="project" value="UniProtKB-SubCell"/>
</dbReference>
<keyword evidence="8 9" id="KW-0131">Cell cycle</keyword>
<keyword evidence="3 9" id="KW-0132">Cell division</keyword>
<name>A0A5C8NWD6_9BURK</name>
<feature type="domain" description="Core-binding (CB)" evidence="12">
    <location>
        <begin position="1"/>
        <end position="104"/>
    </location>
</feature>
<evidence type="ECO:0000256" key="6">
    <source>
        <dbReference type="ARBA" id="ARBA00023125"/>
    </source>
</evidence>
<feature type="active site" evidence="9">
    <location>
        <position position="290"/>
    </location>
</feature>
<evidence type="ECO:0000256" key="4">
    <source>
        <dbReference type="ARBA" id="ARBA00022829"/>
    </source>
</evidence>
<comment type="subunit">
    <text evidence="9">Forms a cyclic heterotetrameric complex composed of two molecules of XerC and two molecules of XerD.</text>
</comment>
<dbReference type="GO" id="GO:0006313">
    <property type="term" value="P:DNA transposition"/>
    <property type="evidence" value="ECO:0007669"/>
    <property type="project" value="UniProtKB-UniRule"/>
</dbReference>
<feature type="region of interest" description="Disordered" evidence="10">
    <location>
        <begin position="183"/>
        <end position="202"/>
    </location>
</feature>
<dbReference type="InterPro" id="IPR023009">
    <property type="entry name" value="Tyrosine_recombinase_XerC/XerD"/>
</dbReference>
<feature type="active site" evidence="9">
    <location>
        <position position="165"/>
    </location>
</feature>
<keyword evidence="6 9" id="KW-0238">DNA-binding</keyword>
<keyword evidence="7 9" id="KW-0233">DNA recombination</keyword>
<proteinExistence type="inferred from homology"/>
<feature type="active site" evidence="9">
    <location>
        <position position="217"/>
    </location>
</feature>
<keyword evidence="5 9" id="KW-0229">DNA integration</keyword>
<dbReference type="AlphaFoldDB" id="A0A5C8NWD6"/>
<dbReference type="PROSITE" id="PS51898">
    <property type="entry name" value="TYR_RECOMBINASE"/>
    <property type="match status" value="1"/>
</dbReference>
<accession>A0A5C8NWD6</accession>
<evidence type="ECO:0000256" key="5">
    <source>
        <dbReference type="ARBA" id="ARBA00022908"/>
    </source>
</evidence>
<dbReference type="Pfam" id="PF00589">
    <property type="entry name" value="Phage_integrase"/>
    <property type="match status" value="2"/>
</dbReference>
<evidence type="ECO:0000256" key="10">
    <source>
        <dbReference type="SAM" id="MobiDB-lite"/>
    </source>
</evidence>
<comment type="subcellular location">
    <subcellularLocation>
        <location evidence="1 9">Cytoplasm</location>
    </subcellularLocation>
</comment>
<organism evidence="13 14">
    <name type="scientific">Zeimonas arvi</name>
    <dbReference type="NCBI Taxonomy" id="2498847"/>
    <lineage>
        <taxon>Bacteria</taxon>
        <taxon>Pseudomonadati</taxon>
        <taxon>Pseudomonadota</taxon>
        <taxon>Betaproteobacteria</taxon>
        <taxon>Burkholderiales</taxon>
        <taxon>Burkholderiaceae</taxon>
        <taxon>Zeimonas</taxon>
    </lineage>
</organism>
<dbReference type="Pfam" id="PF02899">
    <property type="entry name" value="Phage_int_SAM_1"/>
    <property type="match status" value="1"/>
</dbReference>
<comment type="function">
    <text evidence="9">Site-specific tyrosine recombinase, which acts by catalyzing the cutting and rejoining of the recombining DNA molecules. The XerC-XerD complex is essential to convert dimers of the bacterial chromosome into monomers to permit their segregation at cell division. It also contributes to the segregational stability of plasmids.</text>
</comment>
<reference evidence="13 14" key="1">
    <citation type="submission" date="2019-06" db="EMBL/GenBank/DDBJ databases">
        <title>Quisquiliibacterium sp. nov., isolated from a maize field.</title>
        <authorList>
            <person name="Lin S.-Y."/>
            <person name="Tsai C.-F."/>
            <person name="Young C.-C."/>
        </authorList>
    </citation>
    <scope>NUCLEOTIDE SEQUENCE [LARGE SCALE GENOMIC DNA]</scope>
    <source>
        <strain evidence="13 14">CC-CFT501</strain>
    </source>
</reference>
<dbReference type="Proteomes" id="UP000321548">
    <property type="component" value="Unassembled WGS sequence"/>
</dbReference>
<keyword evidence="2 9" id="KW-0963">Cytoplasm</keyword>
<sequence length="347" mass="37365">MSQVDRYLLRLAAERGCSPRTIAGYRADLAILARLAEKGPSAAVATAAAAAPEAARPPPAEPRWTSVGEHALRRWIAAESRAGRAPRSIARRLSAWRGFYDWLSAEGLAAANPARGVRAPRASKRLPKALSPDQAASLMQAAPSDDFESLRDAAMLELLYSSGLRLSELTSLDVRYFEGRESDDRGAVAGAPAPNAPAAPSASWYAASESEVTVTGKGGRRRTVPVGALAREALGRWIAARADWLAAHPAADPRPLFLSAQGRRLANRTVQARLRRLAIERGIPAKVHPHVLRHSFASHLLQSSGDLRAVQELLGHASIATTQIYTSLDFQRLAAVYDAAHPRARKR</sequence>
<dbReference type="GO" id="GO:0003677">
    <property type="term" value="F:DNA binding"/>
    <property type="evidence" value="ECO:0007669"/>
    <property type="project" value="UniProtKB-UniRule"/>
</dbReference>
<evidence type="ECO:0000259" key="11">
    <source>
        <dbReference type="PROSITE" id="PS51898"/>
    </source>
</evidence>
<dbReference type="GO" id="GO:0009037">
    <property type="term" value="F:tyrosine-based site-specific recombinase activity"/>
    <property type="evidence" value="ECO:0007669"/>
    <property type="project" value="UniProtKB-UniRule"/>
</dbReference>
<dbReference type="Gene3D" id="1.10.150.130">
    <property type="match status" value="1"/>
</dbReference>
<gene>
    <name evidence="9" type="primary">xerC</name>
    <name evidence="13" type="ORF">FHP08_11335</name>
</gene>
<evidence type="ECO:0000313" key="13">
    <source>
        <dbReference type="EMBL" id="TXL65372.1"/>
    </source>
</evidence>
<comment type="similarity">
    <text evidence="9">Belongs to the 'phage' integrase family. XerC subfamily.</text>
</comment>
<dbReference type="InterPro" id="IPR013762">
    <property type="entry name" value="Integrase-like_cat_sf"/>
</dbReference>